<comment type="subcellular location">
    <subcellularLocation>
        <location evidence="1">Membrane</location>
        <topology evidence="1">Multi-pass membrane protein</topology>
    </subcellularLocation>
</comment>
<dbReference type="InterPro" id="IPR020846">
    <property type="entry name" value="MFS_dom"/>
</dbReference>
<keyword evidence="3 7" id="KW-0812">Transmembrane</keyword>
<dbReference type="InterPro" id="IPR011701">
    <property type="entry name" value="MFS"/>
</dbReference>
<dbReference type="Gene3D" id="1.20.1250.20">
    <property type="entry name" value="MFS general substrate transporter like domains"/>
    <property type="match status" value="1"/>
</dbReference>
<gene>
    <name evidence="9" type="ORF">CC85DRAFT_277470</name>
</gene>
<feature type="transmembrane region" description="Helical" evidence="7">
    <location>
        <begin position="200"/>
        <end position="225"/>
    </location>
</feature>
<keyword evidence="5 7" id="KW-0472">Membrane</keyword>
<evidence type="ECO:0000313" key="9">
    <source>
        <dbReference type="EMBL" id="KLT40570.1"/>
    </source>
</evidence>
<dbReference type="InterPro" id="IPR036259">
    <property type="entry name" value="MFS_trans_sf"/>
</dbReference>
<feature type="transmembrane region" description="Helical" evidence="7">
    <location>
        <begin position="73"/>
        <end position="91"/>
    </location>
</feature>
<evidence type="ECO:0000313" key="10">
    <source>
        <dbReference type="Proteomes" id="UP000053611"/>
    </source>
</evidence>
<feature type="transmembrane region" description="Helical" evidence="7">
    <location>
        <begin position="111"/>
        <end position="128"/>
    </location>
</feature>
<dbReference type="OrthoDB" id="2130629at2759"/>
<dbReference type="EMBL" id="KQ087232">
    <property type="protein sequence ID" value="KLT40570.1"/>
    <property type="molecule type" value="Genomic_DNA"/>
</dbReference>
<organism evidence="9 10">
    <name type="scientific">Cutaneotrichosporon oleaginosum</name>
    <dbReference type="NCBI Taxonomy" id="879819"/>
    <lineage>
        <taxon>Eukaryota</taxon>
        <taxon>Fungi</taxon>
        <taxon>Dikarya</taxon>
        <taxon>Basidiomycota</taxon>
        <taxon>Agaricomycotina</taxon>
        <taxon>Tremellomycetes</taxon>
        <taxon>Trichosporonales</taxon>
        <taxon>Trichosporonaceae</taxon>
        <taxon>Cutaneotrichosporon</taxon>
    </lineage>
</organism>
<feature type="transmembrane region" description="Helical" evidence="7">
    <location>
        <begin position="514"/>
        <end position="536"/>
    </location>
</feature>
<feature type="transmembrane region" description="Helical" evidence="7">
    <location>
        <begin position="140"/>
        <end position="159"/>
    </location>
</feature>
<feature type="transmembrane region" description="Helical" evidence="7">
    <location>
        <begin position="264"/>
        <end position="285"/>
    </location>
</feature>
<feature type="region of interest" description="Disordered" evidence="6">
    <location>
        <begin position="1"/>
        <end position="62"/>
    </location>
</feature>
<feature type="transmembrane region" description="Helical" evidence="7">
    <location>
        <begin position="165"/>
        <end position="188"/>
    </location>
</feature>
<dbReference type="PROSITE" id="PS00216">
    <property type="entry name" value="SUGAR_TRANSPORT_1"/>
    <property type="match status" value="1"/>
</dbReference>
<dbReference type="Gene3D" id="1.20.1720.10">
    <property type="entry name" value="Multidrug resistance protein D"/>
    <property type="match status" value="1"/>
</dbReference>
<dbReference type="AlphaFoldDB" id="A0A0J0XHG6"/>
<evidence type="ECO:0000256" key="1">
    <source>
        <dbReference type="ARBA" id="ARBA00004141"/>
    </source>
</evidence>
<reference evidence="9 10" key="1">
    <citation type="submission" date="2015-03" db="EMBL/GenBank/DDBJ databases">
        <title>Genomics and transcriptomics of the oil-accumulating basidiomycete yeast T. oleaginosus allow insights into substrate utilization and the diverse evolutionary trajectories of mating systems in fungi.</title>
        <authorList>
            <consortium name="DOE Joint Genome Institute"/>
            <person name="Kourist R."/>
            <person name="Kracht O."/>
            <person name="Bracharz F."/>
            <person name="Lipzen A."/>
            <person name="Nolan M."/>
            <person name="Ohm R."/>
            <person name="Grigoriev I."/>
            <person name="Sun S."/>
            <person name="Heitman J."/>
            <person name="Bruck T."/>
            <person name="Nowrousian M."/>
        </authorList>
    </citation>
    <scope>NUCLEOTIDE SEQUENCE [LARGE SCALE GENOMIC DNA]</scope>
    <source>
        <strain evidence="9 10">IBC0246</strain>
    </source>
</reference>
<feature type="transmembrane region" description="Helical" evidence="7">
    <location>
        <begin position="437"/>
        <end position="457"/>
    </location>
</feature>
<keyword evidence="2" id="KW-0813">Transport</keyword>
<evidence type="ECO:0000256" key="2">
    <source>
        <dbReference type="ARBA" id="ARBA00022448"/>
    </source>
</evidence>
<feature type="transmembrane region" description="Helical" evidence="7">
    <location>
        <begin position="297"/>
        <end position="315"/>
    </location>
</feature>
<evidence type="ECO:0000256" key="3">
    <source>
        <dbReference type="ARBA" id="ARBA00022692"/>
    </source>
</evidence>
<keyword evidence="4 7" id="KW-1133">Transmembrane helix</keyword>
<feature type="region of interest" description="Disordered" evidence="6">
    <location>
        <begin position="547"/>
        <end position="589"/>
    </location>
</feature>
<evidence type="ECO:0000256" key="5">
    <source>
        <dbReference type="ARBA" id="ARBA00023136"/>
    </source>
</evidence>
<sequence>MAAQAHPSDRESLNSSKAASLDAPTMVSGTDDKAVDGVPPSTPSAASNAPCGPGGPQAPAVSSPVELPLSRRVLLVAITMFVIVLGAGGQQGLNIALPSMQKDLGIAQNDLQWIASAYGLASGCLVPLSGRIADVFGRKLCFMIGIGWYAVFNLVGSFLDNRIAVIVTRALAGMGASMGAPSAFGLIAANIHGKNRATAFAIFSAGAPLGAGTGMVLGGVFTAYTEPGWRAVLWFFAGLGFLAAVLAFFFVPKDQPNPNADKRIDIPGAFLVTAGLVLFQFSISYGSSAPKGWKTPYIAALFPVSVLLLAAFVFWEYHVQHHTNRPPLIRLALFTRAKGRLAAMYLVGFIAMAGFVSIGFNATLFYQQVQGASAMTAALQFLPCIVSGLIATLSLSKLIHIIPGQAIICTGFLCTGISATFFAVSKRDTLYWTFPFNAAWLMVIGVDFLMATGAVFVSRLAAQGEQSVAGALFQTLMQLGGALGLALTSVIATTEREKALGKGFEYIDALAKGISASFWLCAALNFTACIIALFILRGMGIVGGHGKGGKPGGPGGPGGAGTPGPGKAPTAESASEKTEKQENARKEQV</sequence>
<feature type="compositionally biased region" description="Basic and acidic residues" evidence="6">
    <location>
        <begin position="574"/>
        <end position="589"/>
    </location>
</feature>
<feature type="compositionally biased region" description="Gly residues" evidence="6">
    <location>
        <begin position="547"/>
        <end position="564"/>
    </location>
</feature>
<evidence type="ECO:0000256" key="6">
    <source>
        <dbReference type="SAM" id="MobiDB-lite"/>
    </source>
</evidence>
<protein>
    <submittedName>
        <fullName evidence="9">MFS general substrate transporter</fullName>
    </submittedName>
</protein>
<evidence type="ECO:0000256" key="4">
    <source>
        <dbReference type="ARBA" id="ARBA00022989"/>
    </source>
</evidence>
<dbReference type="SUPFAM" id="SSF103473">
    <property type="entry name" value="MFS general substrate transporter"/>
    <property type="match status" value="2"/>
</dbReference>
<dbReference type="GO" id="GO:0022857">
    <property type="term" value="F:transmembrane transporter activity"/>
    <property type="evidence" value="ECO:0007669"/>
    <property type="project" value="InterPro"/>
</dbReference>
<dbReference type="PANTHER" id="PTHR42718">
    <property type="entry name" value="MAJOR FACILITATOR SUPERFAMILY MULTIDRUG TRANSPORTER MFSC"/>
    <property type="match status" value="1"/>
</dbReference>
<dbReference type="GO" id="GO:0016020">
    <property type="term" value="C:membrane"/>
    <property type="evidence" value="ECO:0007669"/>
    <property type="project" value="UniProtKB-SubCell"/>
</dbReference>
<feature type="transmembrane region" description="Helical" evidence="7">
    <location>
        <begin position="372"/>
        <end position="395"/>
    </location>
</feature>
<feature type="transmembrane region" description="Helical" evidence="7">
    <location>
        <begin position="469"/>
        <end position="494"/>
    </location>
</feature>
<evidence type="ECO:0000256" key="7">
    <source>
        <dbReference type="SAM" id="Phobius"/>
    </source>
</evidence>
<feature type="domain" description="Major facilitator superfamily (MFS) profile" evidence="8">
    <location>
        <begin position="72"/>
        <end position="540"/>
    </location>
</feature>
<name>A0A0J0XHG6_9TREE</name>
<feature type="transmembrane region" description="Helical" evidence="7">
    <location>
        <begin position="407"/>
        <end position="425"/>
    </location>
</feature>
<dbReference type="InterPro" id="IPR005829">
    <property type="entry name" value="Sugar_transporter_CS"/>
</dbReference>
<dbReference type="Proteomes" id="UP000053611">
    <property type="component" value="Unassembled WGS sequence"/>
</dbReference>
<dbReference type="Pfam" id="PF07690">
    <property type="entry name" value="MFS_1"/>
    <property type="match status" value="1"/>
</dbReference>
<dbReference type="PROSITE" id="PS50850">
    <property type="entry name" value="MFS"/>
    <property type="match status" value="1"/>
</dbReference>
<evidence type="ECO:0000259" key="8">
    <source>
        <dbReference type="PROSITE" id="PS50850"/>
    </source>
</evidence>
<dbReference type="PANTHER" id="PTHR42718:SF9">
    <property type="entry name" value="MAJOR FACILITATOR SUPERFAMILY MULTIDRUG TRANSPORTER MFSC"/>
    <property type="match status" value="1"/>
</dbReference>
<feature type="transmembrane region" description="Helical" evidence="7">
    <location>
        <begin position="231"/>
        <end position="252"/>
    </location>
</feature>
<proteinExistence type="predicted"/>
<feature type="transmembrane region" description="Helical" evidence="7">
    <location>
        <begin position="343"/>
        <end position="366"/>
    </location>
</feature>
<keyword evidence="10" id="KW-1185">Reference proteome</keyword>
<accession>A0A0J0XHG6</accession>